<dbReference type="Gene3D" id="3.40.50.11030">
    <property type="entry name" value="Threonylcarbamoyl-AMP synthase, C-terminal domain"/>
    <property type="match status" value="1"/>
</dbReference>
<sequence length="84" mass="9430">VIVDKAIINDISEGQRALSPGMKYKHYSPKANIVIVEGDIENFCRFVSENNKNGNYCLISDEDVKYDIPCRCLTYRKKQSAAGA</sequence>
<reference evidence="2" key="1">
    <citation type="journal article" date="2013" name="Environ. Microbiol.">
        <title>Microbiota from the distal guts of lean and obese adolescents exhibit partial functional redundancy besides clear differences in community structure.</title>
        <authorList>
            <person name="Ferrer M."/>
            <person name="Ruiz A."/>
            <person name="Lanza F."/>
            <person name="Haange S.B."/>
            <person name="Oberbach A."/>
            <person name="Till H."/>
            <person name="Bargiela R."/>
            <person name="Campoy C."/>
            <person name="Segura M.T."/>
            <person name="Richter M."/>
            <person name="von Bergen M."/>
            <person name="Seifert J."/>
            <person name="Suarez A."/>
        </authorList>
    </citation>
    <scope>NUCLEOTIDE SEQUENCE</scope>
</reference>
<accession>K1RXF4</accession>
<feature type="non-terminal residue" evidence="2">
    <location>
        <position position="1"/>
    </location>
</feature>
<dbReference type="Pfam" id="PF03481">
    <property type="entry name" value="Sua5_C"/>
    <property type="match status" value="1"/>
</dbReference>
<organism evidence="2">
    <name type="scientific">human gut metagenome</name>
    <dbReference type="NCBI Taxonomy" id="408170"/>
    <lineage>
        <taxon>unclassified sequences</taxon>
        <taxon>metagenomes</taxon>
        <taxon>organismal metagenomes</taxon>
    </lineage>
</organism>
<gene>
    <name evidence="2" type="ORF">OBE_12698</name>
</gene>
<name>K1RXF4_9ZZZZ</name>
<dbReference type="EMBL" id="AJWZ01008757">
    <property type="protein sequence ID" value="EKC53222.1"/>
    <property type="molecule type" value="Genomic_DNA"/>
</dbReference>
<evidence type="ECO:0000313" key="2">
    <source>
        <dbReference type="EMBL" id="EKC53222.1"/>
    </source>
</evidence>
<dbReference type="InterPro" id="IPR005145">
    <property type="entry name" value="Sua5_C"/>
</dbReference>
<evidence type="ECO:0000259" key="1">
    <source>
        <dbReference type="Pfam" id="PF03481"/>
    </source>
</evidence>
<proteinExistence type="predicted"/>
<feature type="domain" description="Threonylcarbamoyl-AMP synthase C-terminal" evidence="1">
    <location>
        <begin position="13"/>
        <end position="60"/>
    </location>
</feature>
<dbReference type="AlphaFoldDB" id="K1RXF4"/>
<comment type="caution">
    <text evidence="2">The sequence shown here is derived from an EMBL/GenBank/DDBJ whole genome shotgun (WGS) entry which is preliminary data.</text>
</comment>
<dbReference type="InterPro" id="IPR038385">
    <property type="entry name" value="Sua5/YwlC_C"/>
</dbReference>
<protein>
    <submittedName>
        <fullName evidence="2">Translation factor SUA5</fullName>
    </submittedName>
</protein>